<organism evidence="3 4">
    <name type="scientific">Friedmanniomyces endolithicus</name>
    <dbReference type="NCBI Taxonomy" id="329885"/>
    <lineage>
        <taxon>Eukaryota</taxon>
        <taxon>Fungi</taxon>
        <taxon>Dikarya</taxon>
        <taxon>Ascomycota</taxon>
        <taxon>Pezizomycotina</taxon>
        <taxon>Dothideomycetes</taxon>
        <taxon>Dothideomycetidae</taxon>
        <taxon>Mycosphaerellales</taxon>
        <taxon>Teratosphaeriaceae</taxon>
        <taxon>Friedmanniomyces</taxon>
    </lineage>
</organism>
<dbReference type="Gene3D" id="3.40.50.1240">
    <property type="entry name" value="Phosphoglycerate mutase-like"/>
    <property type="match status" value="1"/>
</dbReference>
<evidence type="ECO:0008006" key="5">
    <source>
        <dbReference type="Google" id="ProtNLM"/>
    </source>
</evidence>
<keyword evidence="2" id="KW-0812">Transmembrane</keyword>
<evidence type="ECO:0000313" key="3">
    <source>
        <dbReference type="EMBL" id="KAK0324620.1"/>
    </source>
</evidence>
<comment type="caution">
    <text evidence="3">The sequence shown here is derived from an EMBL/GenBank/DDBJ whole genome shotgun (WGS) entry which is preliminary data.</text>
</comment>
<dbReference type="InterPro" id="IPR000560">
    <property type="entry name" value="His_Pase_clade-2"/>
</dbReference>
<dbReference type="Pfam" id="PF00328">
    <property type="entry name" value="His_Phos_2"/>
    <property type="match status" value="1"/>
</dbReference>
<dbReference type="SUPFAM" id="SSF53254">
    <property type="entry name" value="Phosphoglycerate mutase-like"/>
    <property type="match status" value="1"/>
</dbReference>
<evidence type="ECO:0000256" key="1">
    <source>
        <dbReference type="ARBA" id="ARBA00005375"/>
    </source>
</evidence>
<protein>
    <recommendedName>
        <fullName evidence="5">Phosphoglycerate mutase-like protein</fullName>
    </recommendedName>
</protein>
<dbReference type="AlphaFoldDB" id="A0AAN6JC94"/>
<dbReference type="PANTHER" id="PTHR11567:SF142">
    <property type="entry name" value="PHOSPHOGLYCERATE MUTASE-LIKE PROTEIN"/>
    <property type="match status" value="1"/>
</dbReference>
<dbReference type="GO" id="GO:0016791">
    <property type="term" value="F:phosphatase activity"/>
    <property type="evidence" value="ECO:0007669"/>
    <property type="project" value="TreeGrafter"/>
</dbReference>
<dbReference type="Proteomes" id="UP001168146">
    <property type="component" value="Unassembled WGS sequence"/>
</dbReference>
<proteinExistence type="inferred from homology"/>
<evidence type="ECO:0000313" key="4">
    <source>
        <dbReference type="Proteomes" id="UP001168146"/>
    </source>
</evidence>
<dbReference type="InterPro" id="IPR050645">
    <property type="entry name" value="Histidine_acid_phosphatase"/>
</dbReference>
<comment type="similarity">
    <text evidence="1">Belongs to the histidine acid phosphatase family.</text>
</comment>
<dbReference type="PANTHER" id="PTHR11567">
    <property type="entry name" value="ACID PHOSPHATASE-RELATED"/>
    <property type="match status" value="1"/>
</dbReference>
<gene>
    <name evidence="3" type="ORF">LTR82_004325</name>
</gene>
<feature type="transmembrane region" description="Helical" evidence="2">
    <location>
        <begin position="447"/>
        <end position="470"/>
    </location>
</feature>
<keyword evidence="2" id="KW-1133">Transmembrane helix</keyword>
<dbReference type="EMBL" id="JASUXU010000009">
    <property type="protein sequence ID" value="KAK0324620.1"/>
    <property type="molecule type" value="Genomic_DNA"/>
</dbReference>
<accession>A0AAN6JC94</accession>
<sequence length="496" mass="51738">MEELPPSFDPHLQLSSHYSSDSNAFFGNAKIRKRMSHGDRTAKSTPPSNLTNLGYQEVYTSGQYYRNRYIASDATYRINGINADLVKQSQIAVSAPADTVLQNSATGFLQGLYPPVGSNLDTQTLKNGTVITAPMQGYQLIPVSLVTSGSGSEDNGWLQSASGCAQATISSNNFFTSAEYIGLLNSTHELYQSVVPTINGTFNSSTASFKNAYTVWDLINVAEIHNATFDPSNIITSNIFLQLAELSNMHEWGLAYNSSDDMRAIAGMTLAGQVQQFLNGTITSAGKQKIAVQFGAYGNFASFFGLAIPNIETTQPALMGVADYASALTFEMFTNSSSAVSSTTYPSASEIYVRMLFHNGTTSNISEPEVYPLFGSGQAALSWSDFNAGLDKFAVGSTGQWCTACGNFTGSCAAYAPGGSSGGSSSGLQTGPGGAGGNGLSAAVNGVIGAMVTLAVVLGLAALVLLLGGLRVVSKKRLAQGAAGSAPMSVGGGKMA</sequence>
<name>A0AAN6JC94_9PEZI</name>
<reference evidence="3" key="1">
    <citation type="submission" date="2021-12" db="EMBL/GenBank/DDBJ databases">
        <title>Black yeast isolated from Biological Soil Crust.</title>
        <authorList>
            <person name="Kurbessoian T."/>
        </authorList>
    </citation>
    <scope>NUCLEOTIDE SEQUENCE</scope>
    <source>
        <strain evidence="3">CCFEE 5208</strain>
    </source>
</reference>
<keyword evidence="2" id="KW-0472">Membrane</keyword>
<dbReference type="InterPro" id="IPR029033">
    <property type="entry name" value="His_PPase_superfam"/>
</dbReference>
<evidence type="ECO:0000256" key="2">
    <source>
        <dbReference type="SAM" id="Phobius"/>
    </source>
</evidence>